<proteinExistence type="predicted"/>
<sequence length="269" mass="30686">MAVAVSPMVSWDPLSQQQHQGYLSAQQQQQYDHYQQHVMLQDYSAMPTPLSAAPAVQHVQTPIIPVSHSHSHSHSNSSNTGGGPWTAEMDEILIDNHRRMKWDQIAERFFNNTKTGNACRKRYARVVSERKEPSKWAPERVQRVIDAYKRGNMRERMWKPLAEELGESWEHVEKLCLNQGLKAMTKDSPYGHSRRRSQGVSHRSNPSIHSDSGRNDCYEDDDPTDDSGLGGEIHGSHLLQVQHQAYTSHGGPYHDGITADYDTDSYHYR</sequence>
<reference evidence="1" key="1">
    <citation type="submission" date="2022-10" db="EMBL/GenBank/DDBJ databases">
        <title>Culturing micro-colonial fungi from biological soil crusts in the Mojave desert and describing Neophaeococcomyces mojavensis, and introducing the new genera and species Taxawa tesnikishii.</title>
        <authorList>
            <person name="Kurbessoian T."/>
            <person name="Stajich J.E."/>
        </authorList>
    </citation>
    <scope>NUCLEOTIDE SEQUENCE</scope>
    <source>
        <strain evidence="1">JES_112</strain>
    </source>
</reference>
<dbReference type="EMBL" id="JAPDRQ010000020">
    <property type="protein sequence ID" value="KAJ9661793.1"/>
    <property type="molecule type" value="Genomic_DNA"/>
</dbReference>
<evidence type="ECO:0000313" key="2">
    <source>
        <dbReference type="Proteomes" id="UP001172386"/>
    </source>
</evidence>
<comment type="caution">
    <text evidence="1">The sequence shown here is derived from an EMBL/GenBank/DDBJ whole genome shotgun (WGS) entry which is preliminary data.</text>
</comment>
<keyword evidence="2" id="KW-1185">Reference proteome</keyword>
<dbReference type="Proteomes" id="UP001172386">
    <property type="component" value="Unassembled WGS sequence"/>
</dbReference>
<name>A0ACC3AG54_9EURO</name>
<accession>A0ACC3AG54</accession>
<organism evidence="1 2">
    <name type="scientific">Neophaeococcomyces mojaviensis</name>
    <dbReference type="NCBI Taxonomy" id="3383035"/>
    <lineage>
        <taxon>Eukaryota</taxon>
        <taxon>Fungi</taxon>
        <taxon>Dikarya</taxon>
        <taxon>Ascomycota</taxon>
        <taxon>Pezizomycotina</taxon>
        <taxon>Eurotiomycetes</taxon>
        <taxon>Chaetothyriomycetidae</taxon>
        <taxon>Chaetothyriales</taxon>
        <taxon>Chaetothyriales incertae sedis</taxon>
        <taxon>Neophaeococcomyces</taxon>
    </lineage>
</organism>
<protein>
    <submittedName>
        <fullName evidence="1">Uncharacterized protein</fullName>
    </submittedName>
</protein>
<gene>
    <name evidence="1" type="ORF">H2198_001758</name>
</gene>
<evidence type="ECO:0000313" key="1">
    <source>
        <dbReference type="EMBL" id="KAJ9661793.1"/>
    </source>
</evidence>